<evidence type="ECO:0000313" key="2">
    <source>
        <dbReference type="Proteomes" id="UP000887013"/>
    </source>
</evidence>
<dbReference type="Proteomes" id="UP000887013">
    <property type="component" value="Unassembled WGS sequence"/>
</dbReference>
<protein>
    <submittedName>
        <fullName evidence="1">Uncharacterized protein</fullName>
    </submittedName>
</protein>
<name>A0A8X6PFJ5_NEPPI</name>
<gene>
    <name evidence="1" type="ORF">NPIL_628201</name>
</gene>
<sequence length="127" mass="14986">MPIYKQLLEQPYLVAFKKMKRTMTLKSPSLTVFYSLPPIISRRNPYFVYMESHSRISSLQEKKIEKDFLRRIFVFYEGLLFEFNYSLLHSEAGKWRELVSLQPFRSFSTVSSEPLSTPQGAQASIYE</sequence>
<keyword evidence="2" id="KW-1185">Reference proteome</keyword>
<dbReference type="AlphaFoldDB" id="A0A8X6PFJ5"/>
<proteinExistence type="predicted"/>
<dbReference type="EMBL" id="BMAW01019862">
    <property type="protein sequence ID" value="GFT65500.1"/>
    <property type="molecule type" value="Genomic_DNA"/>
</dbReference>
<organism evidence="1 2">
    <name type="scientific">Nephila pilipes</name>
    <name type="common">Giant wood spider</name>
    <name type="synonym">Nephila maculata</name>
    <dbReference type="NCBI Taxonomy" id="299642"/>
    <lineage>
        <taxon>Eukaryota</taxon>
        <taxon>Metazoa</taxon>
        <taxon>Ecdysozoa</taxon>
        <taxon>Arthropoda</taxon>
        <taxon>Chelicerata</taxon>
        <taxon>Arachnida</taxon>
        <taxon>Araneae</taxon>
        <taxon>Araneomorphae</taxon>
        <taxon>Entelegynae</taxon>
        <taxon>Araneoidea</taxon>
        <taxon>Nephilidae</taxon>
        <taxon>Nephila</taxon>
    </lineage>
</organism>
<evidence type="ECO:0000313" key="1">
    <source>
        <dbReference type="EMBL" id="GFT65500.1"/>
    </source>
</evidence>
<reference evidence="1" key="1">
    <citation type="submission" date="2020-08" db="EMBL/GenBank/DDBJ databases">
        <title>Multicomponent nature underlies the extraordinary mechanical properties of spider dragline silk.</title>
        <authorList>
            <person name="Kono N."/>
            <person name="Nakamura H."/>
            <person name="Mori M."/>
            <person name="Yoshida Y."/>
            <person name="Ohtoshi R."/>
            <person name="Malay A.D."/>
            <person name="Moran D.A.P."/>
            <person name="Tomita M."/>
            <person name="Numata K."/>
            <person name="Arakawa K."/>
        </authorList>
    </citation>
    <scope>NUCLEOTIDE SEQUENCE</scope>
</reference>
<accession>A0A8X6PFJ5</accession>
<comment type="caution">
    <text evidence="1">The sequence shown here is derived from an EMBL/GenBank/DDBJ whole genome shotgun (WGS) entry which is preliminary data.</text>
</comment>